<dbReference type="AlphaFoldDB" id="A0A0N1EJF6"/>
<accession>A0A0N1EJF6</accession>
<evidence type="ECO:0000313" key="1">
    <source>
        <dbReference type="EMBL" id="KPH59953.1"/>
    </source>
</evidence>
<reference evidence="1 2" key="1">
    <citation type="submission" date="2015-08" db="EMBL/GenBank/DDBJ databases">
        <title>Draft Genome Sequence of Pseudoalteromonas porphyrae UCD-SED14.</title>
        <authorList>
            <person name="Coil D.A."/>
            <person name="Jospin G."/>
            <person name="Lee R.D."/>
            <person name="Eisen J.A."/>
        </authorList>
    </citation>
    <scope>NUCLEOTIDE SEQUENCE [LARGE SCALE GENOMIC DNA]</scope>
    <source>
        <strain evidence="1 2">UCD-SED14</strain>
    </source>
</reference>
<organism evidence="1 2">
    <name type="scientific">Pseudoalteromonas porphyrae</name>
    <dbReference type="NCBI Taxonomy" id="187330"/>
    <lineage>
        <taxon>Bacteria</taxon>
        <taxon>Pseudomonadati</taxon>
        <taxon>Pseudomonadota</taxon>
        <taxon>Gammaproteobacteria</taxon>
        <taxon>Alteromonadales</taxon>
        <taxon>Pseudoalteromonadaceae</taxon>
        <taxon>Pseudoalteromonas</taxon>
    </lineage>
</organism>
<dbReference type="OrthoDB" id="6285719at2"/>
<keyword evidence="2" id="KW-1185">Reference proteome</keyword>
<dbReference type="STRING" id="187330.AMS58_16070"/>
<dbReference type="PATRIC" id="fig|187330.3.peg.1906"/>
<dbReference type="PROSITE" id="PS51257">
    <property type="entry name" value="PROKAR_LIPOPROTEIN"/>
    <property type="match status" value="1"/>
</dbReference>
<comment type="caution">
    <text evidence="1">The sequence shown here is derived from an EMBL/GenBank/DDBJ whole genome shotgun (WGS) entry which is preliminary data.</text>
</comment>
<protein>
    <submittedName>
        <fullName evidence="1">Uncharacterized protein</fullName>
    </submittedName>
</protein>
<evidence type="ECO:0000313" key="2">
    <source>
        <dbReference type="Proteomes" id="UP000037848"/>
    </source>
</evidence>
<dbReference type="EMBL" id="LHPH01000022">
    <property type="protein sequence ID" value="KPH59953.1"/>
    <property type="molecule type" value="Genomic_DNA"/>
</dbReference>
<dbReference type="Proteomes" id="UP000037848">
    <property type="component" value="Unassembled WGS sequence"/>
</dbReference>
<gene>
    <name evidence="1" type="ORF">ADS77_16335</name>
</gene>
<dbReference type="RefSeq" id="WP_054206057.1">
    <property type="nucleotide sequence ID" value="NZ_LHPH01000022.1"/>
</dbReference>
<name>A0A0N1EJF6_9GAMM</name>
<sequence>MPISKGSFAIALASIAVAISCYGAFFKSAPLVAHQLDTEILQQSVKDLPKNSHDSPPSITELHNKISALQRQVANLNLQNPTANKVQNTDEFKELVLAVLVEKEQEEVEKMREENPLYGFYADLPQDYELRIKSEPEYAKKVTAQLREQILNPNLADIDRLAALSQLQMNMYILNKSKMPEYDFEVVDNILDLAENSTDDKFKIQAIEVTTQSPVLDYRLAERFTSLLKQDSNDYIRRLAGQGLLAQYYQAQDSQNEYSKQIAQHILSLYQNTSDSTVKSVLNDMMGNESLLEEMRKHTEG</sequence>
<proteinExistence type="predicted"/>